<organism evidence="2">
    <name type="scientific">uncultured bacterium</name>
    <name type="common">gcode 4</name>
    <dbReference type="NCBI Taxonomy" id="1234023"/>
    <lineage>
        <taxon>Bacteria</taxon>
        <taxon>environmental samples</taxon>
    </lineage>
</organism>
<dbReference type="AlphaFoldDB" id="K2ADE5"/>
<gene>
    <name evidence="2" type="ORF">ACD_49C00067G0046</name>
</gene>
<comment type="caution">
    <text evidence="2">The sequence shown here is derived from an EMBL/GenBank/DDBJ whole genome shotgun (WGS) entry which is preliminary data.</text>
</comment>
<dbReference type="EMBL" id="AMFJ01021653">
    <property type="protein sequence ID" value="EKD66060.1"/>
    <property type="molecule type" value="Genomic_DNA"/>
</dbReference>
<evidence type="ECO:0000313" key="2">
    <source>
        <dbReference type="EMBL" id="EKD66060.1"/>
    </source>
</evidence>
<proteinExistence type="predicted"/>
<evidence type="ECO:0000259" key="1">
    <source>
        <dbReference type="Pfam" id="PF13529"/>
    </source>
</evidence>
<feature type="domain" description="Peptidase C39-like" evidence="1">
    <location>
        <begin position="13"/>
        <end position="128"/>
    </location>
</feature>
<dbReference type="Pfam" id="PF13529">
    <property type="entry name" value="Peptidase_C39_2"/>
    <property type="match status" value="1"/>
</dbReference>
<protein>
    <recommendedName>
        <fullName evidence="1">Peptidase C39-like domain-containing protein</fullName>
    </recommendedName>
</protein>
<sequence>MSILTVKTHSFVKVPFYMQKTGFTCWPASARMVLDFWEDNISFPEKQLAEELKTTSKDWTDNRHIINFFISAWYYVYNNKNSSLEDLLFFVWLWIPVVVNYRDIIWDYGHYGVVVGFTPVSLILNDPYRWELFKISKETFKKQWVSWSGKNVRWMTAVIKEKYFPYYMLGKYQKDFICKLS</sequence>
<dbReference type="InterPro" id="IPR039564">
    <property type="entry name" value="Peptidase_C39-like"/>
</dbReference>
<accession>K2ADE5</accession>
<reference evidence="2" key="1">
    <citation type="journal article" date="2012" name="Science">
        <title>Fermentation, hydrogen, and sulfur metabolism in multiple uncultivated bacterial phyla.</title>
        <authorList>
            <person name="Wrighton K.C."/>
            <person name="Thomas B.C."/>
            <person name="Sharon I."/>
            <person name="Miller C.S."/>
            <person name="Castelle C.J."/>
            <person name="VerBerkmoes N.C."/>
            <person name="Wilkins M.J."/>
            <person name="Hettich R.L."/>
            <person name="Lipton M.S."/>
            <person name="Williams K.H."/>
            <person name="Long P.E."/>
            <person name="Banfield J.F."/>
        </authorList>
    </citation>
    <scope>NUCLEOTIDE SEQUENCE [LARGE SCALE GENOMIC DNA]</scope>
</reference>
<name>K2ADE5_9BACT</name>
<dbReference type="Gene3D" id="3.90.70.10">
    <property type="entry name" value="Cysteine proteinases"/>
    <property type="match status" value="1"/>
</dbReference>